<keyword evidence="5 10" id="KW-0678">Repressor</keyword>
<evidence type="ECO:0000256" key="7">
    <source>
        <dbReference type="ARBA" id="ARBA00023015"/>
    </source>
</evidence>
<keyword evidence="16" id="KW-1185">Reference proteome</keyword>
<dbReference type="Pfam" id="PF04065">
    <property type="entry name" value="Not3"/>
    <property type="match status" value="1"/>
</dbReference>
<proteinExistence type="inferred from homology"/>
<dbReference type="EMBL" id="KV454013">
    <property type="protein sequence ID" value="ODV96359.1"/>
    <property type="molecule type" value="Genomic_DNA"/>
</dbReference>
<name>A0A1E4TXA1_PACTA</name>
<sequence length="646" mass="73065">MAQRKLQQEIDKIVKKVKDGAQEFDFYYEKLLSSENQSQKEKLEGDLKKEIKKLQRSRDQIKVWLSGNEVKDKSQLVELRKIIETDMEKFKDVEKEMKTKAFSKQGLNMQQKLDPREKEKLETANFVQSMIEELERQCEALEAKIVSAQGSAKKSRLSSKKQEEINSIQETLDRHNWHQEKMENILRLLENNDLEVDQIQEIEEDIKYYVENNQEDDFIEDDGFYDQLGLEAVEDYNAIPAMPSNTDVTTASATLEEKDLSQQPNSTSTPIPATPIATTMATTSSFNQPLSATSTTVLASGGLSKKSTPVATTPVSSSVPLYQSASQSQYHTQQQQQQTQQTQQNQEQEAQQQVQIQPQLTQKSSPSSTSAIHSAKLSTPSGATTPKLKYASVVASNSASNGSQQVTQQTSISASQQTPPPPPPGLTKINTNVSAAGTDSRESTQSPQLLSATVDHTAASSSASTTISPLLADLAPALENAMKRLETPASFEDISSKLETSLLTCPDSLDTDKPKNYYSTQPFATSIFYPQEPLFQLVNNTKNLSKYNESTLFYIFYNHKLPKTEIEYHTTYGEYLQYKSTLELIKRGWKFNREEQKWYHADEEIIPPLPGQQNPVKQQIWRYFDESDWISKRKNNFNYDETKMWG</sequence>
<dbReference type="GO" id="GO:0000289">
    <property type="term" value="P:nuclear-transcribed mRNA poly(A) tail shortening"/>
    <property type="evidence" value="ECO:0007669"/>
    <property type="project" value="UniProtKB-ARBA"/>
</dbReference>
<keyword evidence="10" id="KW-0010">Activator</keyword>
<gene>
    <name evidence="15" type="ORF">PACTADRAFT_33532</name>
</gene>
<keyword evidence="4 10" id="KW-0963">Cytoplasm</keyword>
<dbReference type="GO" id="GO:0006355">
    <property type="term" value="P:regulation of DNA-templated transcription"/>
    <property type="evidence" value="ECO:0007669"/>
    <property type="project" value="InterPro"/>
</dbReference>
<evidence type="ECO:0000313" key="16">
    <source>
        <dbReference type="Proteomes" id="UP000094236"/>
    </source>
</evidence>
<feature type="region of interest" description="Disordered" evidence="12">
    <location>
        <begin position="400"/>
        <end position="449"/>
    </location>
</feature>
<dbReference type="InterPro" id="IPR040168">
    <property type="entry name" value="Not2/3/5"/>
</dbReference>
<dbReference type="AlphaFoldDB" id="A0A1E4TXA1"/>
<keyword evidence="7 10" id="KW-0805">Transcription regulation</keyword>
<evidence type="ECO:0000256" key="10">
    <source>
        <dbReference type="PIRNR" id="PIRNR005290"/>
    </source>
</evidence>
<keyword evidence="8 10" id="KW-0804">Transcription</keyword>
<dbReference type="GO" id="GO:0000932">
    <property type="term" value="C:P-body"/>
    <property type="evidence" value="ECO:0007669"/>
    <property type="project" value="UniProtKB-UniRule"/>
</dbReference>
<evidence type="ECO:0000259" key="13">
    <source>
        <dbReference type="Pfam" id="PF04065"/>
    </source>
</evidence>
<dbReference type="STRING" id="669874.A0A1E4TXA1"/>
<comment type="function">
    <text evidence="10">Acts as component of the CCR4-NOT core complex, which in the nucleus seems to be a general transcription factor, and in the cytoplasm the major mRNA deadenylase involved in mRNA turnover. The NOT protein subcomplex negatively regulates the basal and activated transcription of many genes. Preferentially affects TC-type TATA element-dependent transcription. Could directly or indirectly inhibit component(s) of the general transcription machinery.</text>
</comment>
<feature type="compositionally biased region" description="Low complexity" evidence="12">
    <location>
        <begin position="400"/>
        <end position="417"/>
    </location>
</feature>
<dbReference type="Pfam" id="PF04153">
    <property type="entry name" value="NOT2_3_5_C"/>
    <property type="match status" value="1"/>
</dbReference>
<evidence type="ECO:0000256" key="9">
    <source>
        <dbReference type="ARBA" id="ARBA00023242"/>
    </source>
</evidence>
<feature type="domain" description="NOT2/NOT3/NOT5 C-terminal" evidence="14">
    <location>
        <begin position="501"/>
        <end position="642"/>
    </location>
</feature>
<evidence type="ECO:0000259" key="14">
    <source>
        <dbReference type="Pfam" id="PF04153"/>
    </source>
</evidence>
<evidence type="ECO:0000256" key="11">
    <source>
        <dbReference type="SAM" id="Coils"/>
    </source>
</evidence>
<keyword evidence="6" id="KW-0597">Phosphoprotein</keyword>
<dbReference type="InterPro" id="IPR038635">
    <property type="entry name" value="CCR4-NOT_su2/3/5_C_sf"/>
</dbReference>
<comment type="similarity">
    <text evidence="3 10">Belongs to the CNOT2/3/5 family.</text>
</comment>
<dbReference type="OrthoDB" id="293823at2759"/>
<dbReference type="GO" id="GO:0005634">
    <property type="term" value="C:nucleus"/>
    <property type="evidence" value="ECO:0007669"/>
    <property type="project" value="UniProtKB-SubCell"/>
</dbReference>
<dbReference type="PIRSF" id="PIRSF005290">
    <property type="entry name" value="NOT_su_3_5"/>
    <property type="match status" value="1"/>
</dbReference>
<feature type="compositionally biased region" description="Polar residues" evidence="12">
    <location>
        <begin position="428"/>
        <end position="449"/>
    </location>
</feature>
<dbReference type="InterPro" id="IPR012270">
    <property type="entry name" value="CCR4-NOT_su3/5"/>
</dbReference>
<dbReference type="GO" id="GO:0030015">
    <property type="term" value="C:CCR4-NOT core complex"/>
    <property type="evidence" value="ECO:0007669"/>
    <property type="project" value="UniProtKB-UniRule"/>
</dbReference>
<evidence type="ECO:0000256" key="5">
    <source>
        <dbReference type="ARBA" id="ARBA00022491"/>
    </source>
</evidence>
<protein>
    <recommendedName>
        <fullName evidence="10">General negative regulator of transcription subunit</fullName>
    </recommendedName>
</protein>
<evidence type="ECO:0000313" key="15">
    <source>
        <dbReference type="EMBL" id="ODV96359.1"/>
    </source>
</evidence>
<organism evidence="15 16">
    <name type="scientific">Pachysolen tannophilus NRRL Y-2460</name>
    <dbReference type="NCBI Taxonomy" id="669874"/>
    <lineage>
        <taxon>Eukaryota</taxon>
        <taxon>Fungi</taxon>
        <taxon>Dikarya</taxon>
        <taxon>Ascomycota</taxon>
        <taxon>Saccharomycotina</taxon>
        <taxon>Pichiomycetes</taxon>
        <taxon>Pachysolenaceae</taxon>
        <taxon>Pachysolen</taxon>
    </lineage>
</organism>
<comment type="subcellular location">
    <subcellularLocation>
        <location evidence="2 10">Cytoplasm</location>
    </subcellularLocation>
    <subcellularLocation>
        <location evidence="1 10">Nucleus</location>
    </subcellularLocation>
</comment>
<evidence type="ECO:0000256" key="3">
    <source>
        <dbReference type="ARBA" id="ARBA00007682"/>
    </source>
</evidence>
<keyword evidence="9 10" id="KW-0539">Nucleus</keyword>
<feature type="compositionally biased region" description="Low complexity" evidence="12">
    <location>
        <begin position="307"/>
        <end position="320"/>
    </location>
</feature>
<evidence type="ECO:0000256" key="12">
    <source>
        <dbReference type="SAM" id="MobiDB-lite"/>
    </source>
</evidence>
<feature type="domain" description="CCR4-Not complex component Not N-terminal" evidence="13">
    <location>
        <begin position="3"/>
        <end position="230"/>
    </location>
</feature>
<evidence type="ECO:0000256" key="8">
    <source>
        <dbReference type="ARBA" id="ARBA00023163"/>
    </source>
</evidence>
<dbReference type="InterPro" id="IPR007207">
    <property type="entry name" value="Not_N"/>
</dbReference>
<dbReference type="InterPro" id="IPR007282">
    <property type="entry name" value="NOT2/3/5_C"/>
</dbReference>
<dbReference type="Gene3D" id="2.30.30.1020">
    <property type="entry name" value="CCR4-NOT complex subunit 2/3/5, C-terminal domain"/>
    <property type="match status" value="1"/>
</dbReference>
<dbReference type="PANTHER" id="PTHR23326">
    <property type="entry name" value="CCR4 NOT-RELATED"/>
    <property type="match status" value="1"/>
</dbReference>
<feature type="compositionally biased region" description="Low complexity" evidence="12">
    <location>
        <begin position="327"/>
        <end position="374"/>
    </location>
</feature>
<evidence type="ECO:0000256" key="1">
    <source>
        <dbReference type="ARBA" id="ARBA00004123"/>
    </source>
</evidence>
<keyword evidence="11" id="KW-0175">Coiled coil</keyword>
<accession>A0A1E4TXA1</accession>
<feature type="region of interest" description="Disordered" evidence="12">
    <location>
        <begin position="299"/>
        <end position="385"/>
    </location>
</feature>
<feature type="coiled-coil region" evidence="11">
    <location>
        <begin position="124"/>
        <end position="151"/>
    </location>
</feature>
<dbReference type="Proteomes" id="UP000094236">
    <property type="component" value="Unassembled WGS sequence"/>
</dbReference>
<evidence type="ECO:0000256" key="2">
    <source>
        <dbReference type="ARBA" id="ARBA00004496"/>
    </source>
</evidence>
<evidence type="ECO:0000256" key="6">
    <source>
        <dbReference type="ARBA" id="ARBA00022553"/>
    </source>
</evidence>
<reference evidence="16" key="1">
    <citation type="submission" date="2016-05" db="EMBL/GenBank/DDBJ databases">
        <title>Comparative genomics of biotechnologically important yeasts.</title>
        <authorList>
            <consortium name="DOE Joint Genome Institute"/>
            <person name="Riley R."/>
            <person name="Haridas S."/>
            <person name="Wolfe K.H."/>
            <person name="Lopes M.R."/>
            <person name="Hittinger C.T."/>
            <person name="Goker M."/>
            <person name="Salamov A."/>
            <person name="Wisecaver J."/>
            <person name="Long T.M."/>
            <person name="Aerts A.L."/>
            <person name="Barry K."/>
            <person name="Choi C."/>
            <person name="Clum A."/>
            <person name="Coughlan A.Y."/>
            <person name="Deshpande S."/>
            <person name="Douglass A.P."/>
            <person name="Hanson S.J."/>
            <person name="Klenk H.-P."/>
            <person name="Labutti K."/>
            <person name="Lapidus A."/>
            <person name="Lindquist E."/>
            <person name="Lipzen A."/>
            <person name="Meier-Kolthoff J.P."/>
            <person name="Ohm R.A."/>
            <person name="Otillar R.P."/>
            <person name="Pangilinan J."/>
            <person name="Peng Y."/>
            <person name="Rokas A."/>
            <person name="Rosa C.A."/>
            <person name="Scheuner C."/>
            <person name="Sibirny A.A."/>
            <person name="Slot J.C."/>
            <person name="Stielow J.B."/>
            <person name="Sun H."/>
            <person name="Kurtzman C.P."/>
            <person name="Blackwell M."/>
            <person name="Grigoriev I.V."/>
            <person name="Jeffries T.W."/>
        </authorList>
    </citation>
    <scope>NUCLEOTIDE SEQUENCE [LARGE SCALE GENOMIC DNA]</scope>
    <source>
        <strain evidence="16">NRRL Y-2460</strain>
    </source>
</reference>
<evidence type="ECO:0000256" key="4">
    <source>
        <dbReference type="ARBA" id="ARBA00022490"/>
    </source>
</evidence>